<reference evidence="1" key="1">
    <citation type="journal article" date="2014" name="Front. Microbiol.">
        <title>High frequency of phylogenetically diverse reductive dehalogenase-homologous genes in deep subseafloor sedimentary metagenomes.</title>
        <authorList>
            <person name="Kawai M."/>
            <person name="Futagami T."/>
            <person name="Toyoda A."/>
            <person name="Takaki Y."/>
            <person name="Nishi S."/>
            <person name="Hori S."/>
            <person name="Arai W."/>
            <person name="Tsubouchi T."/>
            <person name="Morono Y."/>
            <person name="Uchiyama I."/>
            <person name="Ito T."/>
            <person name="Fujiyama A."/>
            <person name="Inagaki F."/>
            <person name="Takami H."/>
        </authorList>
    </citation>
    <scope>NUCLEOTIDE SEQUENCE</scope>
    <source>
        <strain evidence="1">Expedition CK06-06</strain>
    </source>
</reference>
<gene>
    <name evidence="1" type="ORF">S03H2_25868</name>
</gene>
<evidence type="ECO:0000313" key="1">
    <source>
        <dbReference type="EMBL" id="GAH36666.1"/>
    </source>
</evidence>
<comment type="caution">
    <text evidence="1">The sequence shown here is derived from an EMBL/GenBank/DDBJ whole genome shotgun (WGS) entry which is preliminary data.</text>
</comment>
<proteinExistence type="predicted"/>
<name>X1ETG0_9ZZZZ</name>
<organism evidence="1">
    <name type="scientific">marine sediment metagenome</name>
    <dbReference type="NCBI Taxonomy" id="412755"/>
    <lineage>
        <taxon>unclassified sequences</taxon>
        <taxon>metagenomes</taxon>
        <taxon>ecological metagenomes</taxon>
    </lineage>
</organism>
<protein>
    <submittedName>
        <fullName evidence="1">Uncharacterized protein</fullName>
    </submittedName>
</protein>
<dbReference type="EMBL" id="BARU01014776">
    <property type="protein sequence ID" value="GAH36666.1"/>
    <property type="molecule type" value="Genomic_DNA"/>
</dbReference>
<dbReference type="AlphaFoldDB" id="X1ETG0"/>
<accession>X1ETG0</accession>
<sequence>DDSGDGMYGIGTEMAGMSGQKCADLIITDKLKKN</sequence>
<feature type="non-terminal residue" evidence="1">
    <location>
        <position position="1"/>
    </location>
</feature>